<evidence type="ECO:0000313" key="2">
    <source>
        <dbReference type="EMBL" id="KAJ4393425.1"/>
    </source>
</evidence>
<reference evidence="2" key="1">
    <citation type="submission" date="2022-10" db="EMBL/GenBank/DDBJ databases">
        <title>Tapping the CABI collections for fungal endophytes: first genome assemblies for Collariella, Neodidymelliopsis, Ascochyta clinopodiicola, Didymella pomorum, Didymosphaeria variabile, Neocosmospora piperis and Neocucurbitaria cava.</title>
        <authorList>
            <person name="Hill R."/>
        </authorList>
    </citation>
    <scope>NUCLEOTIDE SEQUENCE</scope>
    <source>
        <strain evidence="2">IMI 355082</strain>
    </source>
</reference>
<dbReference type="EMBL" id="JAPEVB010000002">
    <property type="protein sequence ID" value="KAJ4393425.1"/>
    <property type="molecule type" value="Genomic_DNA"/>
</dbReference>
<dbReference type="AlphaFoldDB" id="A0A9W8YZ78"/>
<feature type="compositionally biased region" description="Low complexity" evidence="1">
    <location>
        <begin position="478"/>
        <end position="489"/>
    </location>
</feature>
<dbReference type="Proteomes" id="UP001140453">
    <property type="component" value="Unassembled WGS sequence"/>
</dbReference>
<accession>A0A9W8YZ78</accession>
<protein>
    <submittedName>
        <fullName evidence="2">Uncharacterized protein</fullName>
    </submittedName>
</protein>
<dbReference type="OrthoDB" id="3068835at2759"/>
<feature type="region of interest" description="Disordered" evidence="1">
    <location>
        <begin position="400"/>
        <end position="454"/>
    </location>
</feature>
<name>A0A9W8YZ78_9PEZI</name>
<dbReference type="PANTHER" id="PTHR38887">
    <property type="entry name" value="CHROMOSOME 21, WHOLE GENOME SHOTGUN SEQUENCE"/>
    <property type="match status" value="1"/>
</dbReference>
<dbReference type="InterPro" id="IPR053221">
    <property type="entry name" value="Burnettramic_acid_biosynth"/>
</dbReference>
<feature type="region of interest" description="Disordered" evidence="1">
    <location>
        <begin position="468"/>
        <end position="489"/>
    </location>
</feature>
<gene>
    <name evidence="2" type="ORF">N0V93_002635</name>
</gene>
<evidence type="ECO:0000313" key="3">
    <source>
        <dbReference type="Proteomes" id="UP001140453"/>
    </source>
</evidence>
<sequence length="489" mass="54142">MEQNVYLHSNISWTSEPHPYGQRNRAPYEAMPSHSSDAGLNDTAALQAEIDALDRERAMLMMKKEKAAKKAEIDRLRVSESTDLSAGSSINVVPRGSLLATGASSIEAFQRPGNAAHDKTSRYSGSQEQMPPPYSTTSEPMEYQAQQISSSSVQQSVRATHLTKPIAIPATSAKLGSPFMRAYPPYLESYGVSRSNFLGFLDDLNRCAVASPPVQILGLAGNIVSFVPLQTAQIVGTSVNLAANLATYGVSKGRTEVCLRTANRELFAPRGLKAEIAKLDAVAKLAEIPGVLDPVTGKLDKKASILAPIESLEEAQGQSAQHRRLQALESWIAPLDMAPLPEIKQSNNMLGKLHTMASENQRRKEEKKLLKDRDKAFEELGKASREAAKIEKEFEKEMRKLDKEEKKVRKEADSSRKLEKELEKIEKERVKLIKEREKDERKLEEDKRKEDKEEGSLRKILWLIIRNIEDPSGPGPNPDLDSPGSSPPL</sequence>
<dbReference type="PANTHER" id="PTHR38887:SF1">
    <property type="entry name" value="RAS MODIFICATION PROTEIN ERF4"/>
    <property type="match status" value="1"/>
</dbReference>
<evidence type="ECO:0000256" key="1">
    <source>
        <dbReference type="SAM" id="MobiDB-lite"/>
    </source>
</evidence>
<feature type="compositionally biased region" description="Polar residues" evidence="1">
    <location>
        <begin position="122"/>
        <end position="138"/>
    </location>
</feature>
<keyword evidence="3" id="KW-1185">Reference proteome</keyword>
<comment type="caution">
    <text evidence="2">The sequence shown here is derived from an EMBL/GenBank/DDBJ whole genome shotgun (WGS) entry which is preliminary data.</text>
</comment>
<organism evidence="2 3">
    <name type="scientific">Gnomoniopsis smithogilvyi</name>
    <dbReference type="NCBI Taxonomy" id="1191159"/>
    <lineage>
        <taxon>Eukaryota</taxon>
        <taxon>Fungi</taxon>
        <taxon>Dikarya</taxon>
        <taxon>Ascomycota</taxon>
        <taxon>Pezizomycotina</taxon>
        <taxon>Sordariomycetes</taxon>
        <taxon>Sordariomycetidae</taxon>
        <taxon>Diaporthales</taxon>
        <taxon>Gnomoniaceae</taxon>
        <taxon>Gnomoniopsis</taxon>
    </lineage>
</organism>
<feature type="region of interest" description="Disordered" evidence="1">
    <location>
        <begin position="113"/>
        <end position="138"/>
    </location>
</feature>
<proteinExistence type="predicted"/>